<keyword evidence="3" id="KW-1185">Reference proteome</keyword>
<dbReference type="RefSeq" id="WP_411159974.1">
    <property type="nucleotide sequence ID" value="NZ_JBJOSA010000013.1"/>
</dbReference>
<feature type="transmembrane region" description="Helical" evidence="1">
    <location>
        <begin position="43"/>
        <end position="63"/>
    </location>
</feature>
<organism evidence="2 3">
    <name type="scientific">Rossellomorea oryzaecorticis</name>
    <dbReference type="NCBI Taxonomy" id="1396505"/>
    <lineage>
        <taxon>Bacteria</taxon>
        <taxon>Bacillati</taxon>
        <taxon>Bacillota</taxon>
        <taxon>Bacilli</taxon>
        <taxon>Bacillales</taxon>
        <taxon>Bacillaceae</taxon>
        <taxon>Rossellomorea</taxon>
    </lineage>
</organism>
<reference evidence="2 3" key="1">
    <citation type="submission" date="2024-12" db="EMBL/GenBank/DDBJ databases">
        <authorList>
            <person name="Li X."/>
            <person name="Zhang D."/>
        </authorList>
    </citation>
    <scope>NUCLEOTIDE SEQUENCE [LARGE SCALE GENOMIC DNA]</scope>
    <source>
        <strain evidence="2 3">JCM19602</strain>
    </source>
</reference>
<name>A0ABW8VWL2_9BACI</name>
<gene>
    <name evidence="2" type="ORF">ACKA06_14595</name>
</gene>
<proteinExistence type="predicted"/>
<evidence type="ECO:0000313" key="3">
    <source>
        <dbReference type="Proteomes" id="UP001628668"/>
    </source>
</evidence>
<keyword evidence="1" id="KW-0812">Transmembrane</keyword>
<evidence type="ECO:0000256" key="1">
    <source>
        <dbReference type="SAM" id="Phobius"/>
    </source>
</evidence>
<protein>
    <recommendedName>
        <fullName evidence="4">NADH dehydrogenase subunit 6</fullName>
    </recommendedName>
</protein>
<keyword evidence="1" id="KW-0472">Membrane</keyword>
<dbReference type="Proteomes" id="UP001628668">
    <property type="component" value="Unassembled WGS sequence"/>
</dbReference>
<keyword evidence="1" id="KW-1133">Transmembrane helix</keyword>
<feature type="transmembrane region" description="Helical" evidence="1">
    <location>
        <begin position="125"/>
        <end position="143"/>
    </location>
</feature>
<accession>A0ABW8VWL2</accession>
<evidence type="ECO:0008006" key="4">
    <source>
        <dbReference type="Google" id="ProtNLM"/>
    </source>
</evidence>
<evidence type="ECO:0000313" key="2">
    <source>
        <dbReference type="EMBL" id="MFL8938019.1"/>
    </source>
</evidence>
<dbReference type="EMBL" id="JBJOSA010000013">
    <property type="protein sequence ID" value="MFL8938019.1"/>
    <property type="molecule type" value="Genomic_DNA"/>
</dbReference>
<sequence length="144" mass="16455">MIILAFCNIFLGIAAIVMLSKGWEKFDNWVYRRFSAAFNQLTLFVFMSLFLFILFITITVLIGTLNHFSLINTFFVTSFILLCINFFSPYYSSHPVNEERVFMKYAVKIPRDTAVTVFDLKLTPFLIASLGIVAITAVVTIVII</sequence>
<feature type="transmembrane region" description="Helical" evidence="1">
    <location>
        <begin position="70"/>
        <end position="91"/>
    </location>
</feature>
<comment type="caution">
    <text evidence="2">The sequence shown here is derived from an EMBL/GenBank/DDBJ whole genome shotgun (WGS) entry which is preliminary data.</text>
</comment>